<dbReference type="AlphaFoldDB" id="A0A6A4IEW4"/>
<dbReference type="PANTHER" id="PTHR35205">
    <property type="entry name" value="NB-ARC AND TPR DOMAIN PROTEIN"/>
    <property type="match status" value="1"/>
</dbReference>
<keyword evidence="2" id="KW-1185">Reference proteome</keyword>
<evidence type="ECO:0000313" key="2">
    <source>
        <dbReference type="Proteomes" id="UP000799118"/>
    </source>
</evidence>
<reference evidence="1" key="1">
    <citation type="journal article" date="2019" name="Environ. Microbiol.">
        <title>Fungal ecological strategies reflected in gene transcription - a case study of two litter decomposers.</title>
        <authorList>
            <person name="Barbi F."/>
            <person name="Kohler A."/>
            <person name="Barry K."/>
            <person name="Baskaran P."/>
            <person name="Daum C."/>
            <person name="Fauchery L."/>
            <person name="Ihrmark K."/>
            <person name="Kuo A."/>
            <person name="LaButti K."/>
            <person name="Lipzen A."/>
            <person name="Morin E."/>
            <person name="Grigoriev I.V."/>
            <person name="Henrissat B."/>
            <person name="Lindahl B."/>
            <person name="Martin F."/>
        </authorList>
    </citation>
    <scope>NUCLEOTIDE SEQUENCE</scope>
    <source>
        <strain evidence="1">JB14</strain>
    </source>
</reference>
<dbReference type="EMBL" id="ML769394">
    <property type="protein sequence ID" value="KAE9407818.1"/>
    <property type="molecule type" value="Genomic_DNA"/>
</dbReference>
<organism evidence="1 2">
    <name type="scientific">Gymnopus androsaceus JB14</name>
    <dbReference type="NCBI Taxonomy" id="1447944"/>
    <lineage>
        <taxon>Eukaryota</taxon>
        <taxon>Fungi</taxon>
        <taxon>Dikarya</taxon>
        <taxon>Basidiomycota</taxon>
        <taxon>Agaricomycotina</taxon>
        <taxon>Agaricomycetes</taxon>
        <taxon>Agaricomycetidae</taxon>
        <taxon>Agaricales</taxon>
        <taxon>Marasmiineae</taxon>
        <taxon>Omphalotaceae</taxon>
        <taxon>Gymnopus</taxon>
    </lineage>
</organism>
<dbReference type="SUPFAM" id="SSF52540">
    <property type="entry name" value="P-loop containing nucleoside triphosphate hydrolases"/>
    <property type="match status" value="1"/>
</dbReference>
<evidence type="ECO:0008006" key="3">
    <source>
        <dbReference type="Google" id="ProtNLM"/>
    </source>
</evidence>
<dbReference type="OrthoDB" id="4487085at2759"/>
<protein>
    <recommendedName>
        <fullName evidence="3">NB-ARC domain-containing protein</fullName>
    </recommendedName>
</protein>
<feature type="non-terminal residue" evidence="1">
    <location>
        <position position="203"/>
    </location>
</feature>
<dbReference type="Proteomes" id="UP000799118">
    <property type="component" value="Unassembled WGS sequence"/>
</dbReference>
<gene>
    <name evidence="1" type="ORF">BT96DRAFT_1037628</name>
</gene>
<sequence>MPHLLQIFQELGKAAGIGESVKDVCSFLARSHQNWLCIFDNADDKQVYLKDYIPSCHHGNIIITSHLAETSQMNSPGCHIEFGDLDKGDAIELLLQHAHHENSGINKNQASEIVDALGCHALAVSTAGAYIYANRTCTLANYLTRFNKKRRRILSYRMRSLDQYQRTVFSAFQLSFEQLSHPTRLLMQICAHFHPMAIPVEIF</sequence>
<evidence type="ECO:0000313" key="1">
    <source>
        <dbReference type="EMBL" id="KAE9407818.1"/>
    </source>
</evidence>
<accession>A0A6A4IEW4</accession>
<dbReference type="InterPro" id="IPR027417">
    <property type="entry name" value="P-loop_NTPase"/>
</dbReference>
<proteinExistence type="predicted"/>
<dbReference type="PANTHER" id="PTHR35205:SF1">
    <property type="entry name" value="ZU5 DOMAIN-CONTAINING PROTEIN"/>
    <property type="match status" value="1"/>
</dbReference>
<name>A0A6A4IEW4_9AGAR</name>